<dbReference type="PANTHER" id="PTHR45703:SF36">
    <property type="entry name" value="DYNEIN HEAVY CHAIN, CYTOPLASMIC"/>
    <property type="match status" value="1"/>
</dbReference>
<dbReference type="Proteomes" id="UP000246078">
    <property type="component" value="Unassembled WGS sequence"/>
</dbReference>
<reference evidence="2 3" key="1">
    <citation type="journal article" date="2018" name="Microb. Genom.">
        <title>Expanding an expanded genome: long-read sequencing of Trypanosoma cruzi.</title>
        <authorList>
            <person name="Berna L."/>
            <person name="Rodriguez M."/>
            <person name="Chiribao M.L."/>
            <person name="Parodi-Talice A."/>
            <person name="Pita S."/>
            <person name="Rijo G."/>
            <person name="Alvarez-Valin F."/>
            <person name="Robello C."/>
        </authorList>
    </citation>
    <scope>NUCLEOTIDE SEQUENCE [LARGE SCALE GENOMIC DNA]</scope>
    <source>
        <strain evidence="2 3">TCC</strain>
    </source>
</reference>
<dbReference type="GO" id="GO:0045505">
    <property type="term" value="F:dynein intermediate chain binding"/>
    <property type="evidence" value="ECO:0007669"/>
    <property type="project" value="InterPro"/>
</dbReference>
<evidence type="ECO:0000313" key="3">
    <source>
        <dbReference type="Proteomes" id="UP000246078"/>
    </source>
</evidence>
<dbReference type="InterPro" id="IPR026983">
    <property type="entry name" value="DHC"/>
</dbReference>
<dbReference type="AlphaFoldDB" id="A0A2V2WVR4"/>
<evidence type="ECO:0000313" key="2">
    <source>
        <dbReference type="EMBL" id="PWV11769.1"/>
    </source>
</evidence>
<name>A0A2V2WVR4_TRYCR</name>
<feature type="domain" description="Dynein heavy chain region D6 P-loop" evidence="1">
    <location>
        <begin position="145"/>
        <end position="194"/>
    </location>
</feature>
<dbReference type="GO" id="GO:0007018">
    <property type="term" value="P:microtubule-based movement"/>
    <property type="evidence" value="ECO:0007669"/>
    <property type="project" value="InterPro"/>
</dbReference>
<dbReference type="InterPro" id="IPR004273">
    <property type="entry name" value="Dynein_heavy_D6_P-loop"/>
</dbReference>
<dbReference type="PANTHER" id="PTHR45703">
    <property type="entry name" value="DYNEIN HEAVY CHAIN"/>
    <property type="match status" value="1"/>
</dbReference>
<dbReference type="EMBL" id="PRFC01000056">
    <property type="protein sequence ID" value="PWV11769.1"/>
    <property type="molecule type" value="Genomic_DNA"/>
</dbReference>
<dbReference type="GO" id="GO:0051959">
    <property type="term" value="F:dynein light intermediate chain binding"/>
    <property type="evidence" value="ECO:0007669"/>
    <property type="project" value="InterPro"/>
</dbReference>
<accession>A0A2V2WVR4</accession>
<dbReference type="GO" id="GO:0008569">
    <property type="term" value="F:minus-end-directed microtubule motor activity"/>
    <property type="evidence" value="ECO:0007669"/>
    <property type="project" value="InterPro"/>
</dbReference>
<dbReference type="VEuPathDB" id="TriTrypDB:C3747_56g1"/>
<dbReference type="VEuPathDB" id="TriTrypDB:Tc_MARK_1032"/>
<sequence length="198" mass="22451">MMFVQIFRPEGVVREVEWEFLLKGSEGRLLVDPETDIWPAWMHEAAWNELTALAEAVPDVFAEIKDNVYDNEADWSNWFSSDKAYEWFPDSIQFLTPFQKLLVLKACREDLTSHGLSFICAHYLGKAFTESPAFDLEACFADSSPTAPIIFVLTPGSDPTVLFTEFAERKGFGEKKLTLSLGQDQGPKAEAMIQPRIF</sequence>
<organism evidence="2 3">
    <name type="scientific">Trypanosoma cruzi</name>
    <dbReference type="NCBI Taxonomy" id="5693"/>
    <lineage>
        <taxon>Eukaryota</taxon>
        <taxon>Discoba</taxon>
        <taxon>Euglenozoa</taxon>
        <taxon>Kinetoplastea</taxon>
        <taxon>Metakinetoplastina</taxon>
        <taxon>Trypanosomatida</taxon>
        <taxon>Trypanosomatidae</taxon>
        <taxon>Trypanosoma</taxon>
        <taxon>Schizotrypanum</taxon>
    </lineage>
</organism>
<dbReference type="Pfam" id="PF03028">
    <property type="entry name" value="Dynein_heavy"/>
    <property type="match status" value="1"/>
</dbReference>
<dbReference type="Gene3D" id="3.40.50.300">
    <property type="entry name" value="P-loop containing nucleotide triphosphate hydrolases"/>
    <property type="match status" value="1"/>
</dbReference>
<gene>
    <name evidence="2" type="ORF">C3747_56g1</name>
</gene>
<comment type="caution">
    <text evidence="2">The sequence shown here is derived from an EMBL/GenBank/DDBJ whole genome shotgun (WGS) entry which is preliminary data.</text>
</comment>
<evidence type="ECO:0000259" key="1">
    <source>
        <dbReference type="Pfam" id="PF03028"/>
    </source>
</evidence>
<proteinExistence type="predicted"/>
<dbReference type="InterPro" id="IPR027417">
    <property type="entry name" value="P-loop_NTPase"/>
</dbReference>
<dbReference type="GO" id="GO:0030286">
    <property type="term" value="C:dynein complex"/>
    <property type="evidence" value="ECO:0007669"/>
    <property type="project" value="InterPro"/>
</dbReference>
<protein>
    <submittedName>
        <fullName evidence="2">Putative dynein heavy chain</fullName>
    </submittedName>
</protein>